<dbReference type="eggNOG" id="ENOG502T1DR">
    <property type="taxonomic scope" value="Eukaryota"/>
</dbReference>
<proteinExistence type="predicted"/>
<keyword evidence="2" id="KW-1185">Reference proteome</keyword>
<dbReference type="Proteomes" id="UP000008783">
    <property type="component" value="Unassembled WGS sequence"/>
</dbReference>
<dbReference type="EMBL" id="DS178283">
    <property type="protein sequence ID" value="EFP82798.2"/>
    <property type="molecule type" value="Genomic_DNA"/>
</dbReference>
<evidence type="ECO:0000313" key="1">
    <source>
        <dbReference type="EMBL" id="EFP82798.2"/>
    </source>
</evidence>
<dbReference type="KEGG" id="pgr:PGTG_08994"/>
<name>E3KE48_PUCGT</name>
<dbReference type="AlphaFoldDB" id="E3KE48"/>
<accession>E3KE48</accession>
<reference key="1">
    <citation type="submission" date="2007-01" db="EMBL/GenBank/DDBJ databases">
        <title>The Genome Sequence of Puccinia graminis f. sp. tritici Strain CRL 75-36-700-3.</title>
        <authorList>
            <consortium name="The Broad Institute Genome Sequencing Platform"/>
            <person name="Birren B."/>
            <person name="Lander E."/>
            <person name="Galagan J."/>
            <person name="Nusbaum C."/>
            <person name="Devon K."/>
            <person name="Cuomo C."/>
            <person name="Jaffe D."/>
            <person name="Butler J."/>
            <person name="Alvarez P."/>
            <person name="Gnerre S."/>
            <person name="Grabherr M."/>
            <person name="Mauceli E."/>
            <person name="Brockman W."/>
            <person name="Young S."/>
            <person name="LaButti K."/>
            <person name="Sykes S."/>
            <person name="DeCaprio D."/>
            <person name="Crawford M."/>
            <person name="Koehrsen M."/>
            <person name="Engels R."/>
            <person name="Montgomery P."/>
            <person name="Pearson M."/>
            <person name="Howarth C."/>
            <person name="Larson L."/>
            <person name="White J."/>
            <person name="Zeng Q."/>
            <person name="Kodira C."/>
            <person name="Yandava C."/>
            <person name="Alvarado L."/>
            <person name="O'Leary S."/>
            <person name="Szabo L."/>
            <person name="Dean R."/>
            <person name="Schein J."/>
        </authorList>
    </citation>
    <scope>NUCLEOTIDE SEQUENCE</scope>
    <source>
        <strain>CRL 75-36-700-3</strain>
    </source>
</reference>
<protein>
    <submittedName>
        <fullName evidence="1">Uncharacterized protein</fullName>
    </submittedName>
</protein>
<sequence length="64" mass="6856">MPAQTVQNPSALIGNVPVLNGNSVTFPAWRTQLEDLLAIQGVHDIVTGKLSQPETDYKDAKPVA</sequence>
<dbReference type="VEuPathDB" id="FungiDB:PGTG_08994"/>
<dbReference type="RefSeq" id="XP_003327217.2">
    <property type="nucleotide sequence ID" value="XM_003327169.2"/>
</dbReference>
<dbReference type="InParanoid" id="E3KE48"/>
<reference evidence="2" key="2">
    <citation type="journal article" date="2011" name="Proc. Natl. Acad. Sci. U.S.A.">
        <title>Obligate biotrophy features unraveled by the genomic analysis of rust fungi.</title>
        <authorList>
            <person name="Duplessis S."/>
            <person name="Cuomo C.A."/>
            <person name="Lin Y.-C."/>
            <person name="Aerts A."/>
            <person name="Tisserant E."/>
            <person name="Veneault-Fourrey C."/>
            <person name="Joly D.L."/>
            <person name="Hacquard S."/>
            <person name="Amselem J."/>
            <person name="Cantarel B.L."/>
            <person name="Chiu R."/>
            <person name="Coutinho P.M."/>
            <person name="Feau N."/>
            <person name="Field M."/>
            <person name="Frey P."/>
            <person name="Gelhaye E."/>
            <person name="Goldberg J."/>
            <person name="Grabherr M.G."/>
            <person name="Kodira C.D."/>
            <person name="Kohler A."/>
            <person name="Kuees U."/>
            <person name="Lindquist E.A."/>
            <person name="Lucas S.M."/>
            <person name="Mago R."/>
            <person name="Mauceli E."/>
            <person name="Morin E."/>
            <person name="Murat C."/>
            <person name="Pangilinan J.L."/>
            <person name="Park R."/>
            <person name="Pearson M."/>
            <person name="Quesneville H."/>
            <person name="Rouhier N."/>
            <person name="Sakthikumar S."/>
            <person name="Salamov A.A."/>
            <person name="Schmutz J."/>
            <person name="Selles B."/>
            <person name="Shapiro H."/>
            <person name="Tanguay P."/>
            <person name="Tuskan G.A."/>
            <person name="Henrissat B."/>
            <person name="Van de Peer Y."/>
            <person name="Rouze P."/>
            <person name="Ellis J.G."/>
            <person name="Dodds P.N."/>
            <person name="Schein J.E."/>
            <person name="Zhong S."/>
            <person name="Hamelin R.C."/>
            <person name="Grigoriev I.V."/>
            <person name="Szabo L.J."/>
            <person name="Martin F."/>
        </authorList>
    </citation>
    <scope>NUCLEOTIDE SEQUENCE [LARGE SCALE GENOMIC DNA]</scope>
    <source>
        <strain evidence="2">CRL 75-36-700-3 / race SCCL</strain>
    </source>
</reference>
<evidence type="ECO:0000313" key="2">
    <source>
        <dbReference type="Proteomes" id="UP000008783"/>
    </source>
</evidence>
<gene>
    <name evidence="1" type="ORF">PGTG_08994</name>
</gene>
<dbReference type="GeneID" id="10544505"/>
<organism evidence="1 2">
    <name type="scientific">Puccinia graminis f. sp. tritici (strain CRL 75-36-700-3 / race SCCL)</name>
    <name type="common">Black stem rust fungus</name>
    <dbReference type="NCBI Taxonomy" id="418459"/>
    <lineage>
        <taxon>Eukaryota</taxon>
        <taxon>Fungi</taxon>
        <taxon>Dikarya</taxon>
        <taxon>Basidiomycota</taxon>
        <taxon>Pucciniomycotina</taxon>
        <taxon>Pucciniomycetes</taxon>
        <taxon>Pucciniales</taxon>
        <taxon>Pucciniaceae</taxon>
        <taxon>Puccinia</taxon>
    </lineage>
</organism>
<dbReference type="HOGENOM" id="CLU_199246_0_0_1"/>